<comment type="caution">
    <text evidence="2">The sequence shown here is derived from an EMBL/GenBank/DDBJ whole genome shotgun (WGS) entry which is preliminary data.</text>
</comment>
<organism evidence="2 3">
    <name type="scientific">Tersicoccus phoenicis</name>
    <dbReference type="NCBI Taxonomy" id="554083"/>
    <lineage>
        <taxon>Bacteria</taxon>
        <taxon>Bacillati</taxon>
        <taxon>Actinomycetota</taxon>
        <taxon>Actinomycetes</taxon>
        <taxon>Micrococcales</taxon>
        <taxon>Micrococcaceae</taxon>
        <taxon>Tersicoccus</taxon>
    </lineage>
</organism>
<sequence>MHAGLPMRDAADVLGVSHQRVGQIVKHEDRPPTRGRPRERERQHILDHRRDGRPAVLTVSPLLAQ</sequence>
<evidence type="ECO:0000313" key="2">
    <source>
        <dbReference type="EMBL" id="OMH24191.1"/>
    </source>
</evidence>
<feature type="compositionally biased region" description="Basic and acidic residues" evidence="1">
    <location>
        <begin position="25"/>
        <end position="53"/>
    </location>
</feature>
<reference evidence="2 3" key="1">
    <citation type="submission" date="2016-12" db="EMBL/GenBank/DDBJ databases">
        <title>Draft genome of Tersicoccus phoenicis 1P05MA.</title>
        <authorList>
            <person name="Nakajima Y."/>
            <person name="Yoshizawa S."/>
            <person name="Nakamura K."/>
            <person name="Ogura Y."/>
            <person name="Hayashi T."/>
            <person name="Kogure K."/>
        </authorList>
    </citation>
    <scope>NUCLEOTIDE SEQUENCE [LARGE SCALE GENOMIC DNA]</scope>
    <source>
        <strain evidence="2 3">1p05MA</strain>
    </source>
</reference>
<feature type="region of interest" description="Disordered" evidence="1">
    <location>
        <begin position="1"/>
        <end position="65"/>
    </location>
</feature>
<gene>
    <name evidence="2" type="ORF">BKD30_09945</name>
</gene>
<proteinExistence type="predicted"/>
<keyword evidence="3" id="KW-1185">Reference proteome</keyword>
<protein>
    <submittedName>
        <fullName evidence="2">Uncharacterized protein</fullName>
    </submittedName>
</protein>
<name>A0A1R1L9P2_9MICC</name>
<dbReference type="AlphaFoldDB" id="A0A1R1L9P2"/>
<accession>A0A1R1L9P2</accession>
<dbReference type="EMBL" id="MRDE01000064">
    <property type="protein sequence ID" value="OMH24191.1"/>
    <property type="molecule type" value="Genomic_DNA"/>
</dbReference>
<evidence type="ECO:0000313" key="3">
    <source>
        <dbReference type="Proteomes" id="UP000187085"/>
    </source>
</evidence>
<dbReference type="Proteomes" id="UP000187085">
    <property type="component" value="Unassembled WGS sequence"/>
</dbReference>
<evidence type="ECO:0000256" key="1">
    <source>
        <dbReference type="SAM" id="MobiDB-lite"/>
    </source>
</evidence>